<evidence type="ECO:0000256" key="3">
    <source>
        <dbReference type="ARBA" id="ARBA00023163"/>
    </source>
</evidence>
<dbReference type="CDD" id="cd01392">
    <property type="entry name" value="HTH_LacI"/>
    <property type="match status" value="1"/>
</dbReference>
<organism evidence="5 6">
    <name type="scientific">Arthrobacter silviterrae</name>
    <dbReference type="NCBI Taxonomy" id="2026658"/>
    <lineage>
        <taxon>Bacteria</taxon>
        <taxon>Bacillati</taxon>
        <taxon>Actinomycetota</taxon>
        <taxon>Actinomycetes</taxon>
        <taxon>Micrococcales</taxon>
        <taxon>Micrococcaceae</taxon>
        <taxon>Arthrobacter</taxon>
    </lineage>
</organism>
<comment type="caution">
    <text evidence="5">The sequence shown here is derived from an EMBL/GenBank/DDBJ whole genome shotgun (WGS) entry which is preliminary data.</text>
</comment>
<evidence type="ECO:0000259" key="4">
    <source>
        <dbReference type="PROSITE" id="PS50932"/>
    </source>
</evidence>
<dbReference type="SUPFAM" id="SSF47413">
    <property type="entry name" value="lambda repressor-like DNA-binding domains"/>
    <property type="match status" value="1"/>
</dbReference>
<keyword evidence="3" id="KW-0804">Transcription</keyword>
<dbReference type="Pfam" id="PF13377">
    <property type="entry name" value="Peripla_BP_3"/>
    <property type="match status" value="1"/>
</dbReference>
<keyword evidence="2" id="KW-0238">DNA-binding</keyword>
<dbReference type="InterPro" id="IPR028082">
    <property type="entry name" value="Peripla_BP_I"/>
</dbReference>
<reference evidence="5 6" key="1">
    <citation type="submission" date="2020-02" db="EMBL/GenBank/DDBJ databases">
        <title>Genome sequence of the type strain DSM 27180 of Arthrobacter silviterrae.</title>
        <authorList>
            <person name="Gao J."/>
            <person name="Sun J."/>
        </authorList>
    </citation>
    <scope>NUCLEOTIDE SEQUENCE [LARGE SCALE GENOMIC DNA]</scope>
    <source>
        <strain evidence="5 6">DSM 27180</strain>
    </source>
</reference>
<dbReference type="InterPro" id="IPR010982">
    <property type="entry name" value="Lambda_DNA-bd_dom_sf"/>
</dbReference>
<name>A0ABX0DB38_9MICC</name>
<evidence type="ECO:0000313" key="5">
    <source>
        <dbReference type="EMBL" id="NGN84103.1"/>
    </source>
</evidence>
<dbReference type="InterPro" id="IPR000843">
    <property type="entry name" value="HTH_LacI"/>
</dbReference>
<keyword evidence="1" id="KW-0805">Transcription regulation</keyword>
<feature type="domain" description="HTH lacI-type" evidence="4">
    <location>
        <begin position="11"/>
        <end position="65"/>
    </location>
</feature>
<proteinExistence type="predicted"/>
<gene>
    <name evidence="5" type="ORF">G6N77_11615</name>
</gene>
<accession>A0ABX0DB38</accession>
<dbReference type="Gene3D" id="3.40.50.2300">
    <property type="match status" value="2"/>
</dbReference>
<evidence type="ECO:0000256" key="2">
    <source>
        <dbReference type="ARBA" id="ARBA00023125"/>
    </source>
</evidence>
<dbReference type="EMBL" id="JAAKZI010000019">
    <property type="protein sequence ID" value="NGN84103.1"/>
    <property type="molecule type" value="Genomic_DNA"/>
</dbReference>
<dbReference type="SUPFAM" id="SSF53822">
    <property type="entry name" value="Periplasmic binding protein-like I"/>
    <property type="match status" value="1"/>
</dbReference>
<keyword evidence="6" id="KW-1185">Reference proteome</keyword>
<sequence length="337" mass="35468">MASKASKARRPTISDVARHAGVSTSLVSLVLQGSPLVREPKRAAVDAAIKELGYRPSRAAATLAGGASKTIGLIIDDYRNLWFVELLHGLQAELEQHGYHVTVVDSPGDETPGNGPIDQLLSLRVDGIVVAMDPRDSMLPATWAPTVVAGWRDRIPDGADLVANDDNAGGRLAAGHLLDLGHTRIAHLTGSGGAAAHRRAGFLLRCAEAGLPVRLWGEGHGTSEEDGYQAARALMEHFPDTTAIFAANDIMAVGALAALRERGLQAPRDVSVLGYDNSPLAMSRYLDLSSIDAKSGDVGIGAARALLARMEESSRPLLRTLIQPELAPRGTTAAVSP</sequence>
<dbReference type="PANTHER" id="PTHR30146:SF109">
    <property type="entry name" value="HTH-TYPE TRANSCRIPTIONAL REGULATOR GALS"/>
    <property type="match status" value="1"/>
</dbReference>
<dbReference type="CDD" id="cd06267">
    <property type="entry name" value="PBP1_LacI_sugar_binding-like"/>
    <property type="match status" value="1"/>
</dbReference>
<protein>
    <submittedName>
        <fullName evidence="5">LacI family transcriptional regulator</fullName>
    </submittedName>
</protein>
<dbReference type="PROSITE" id="PS50932">
    <property type="entry name" value="HTH_LACI_2"/>
    <property type="match status" value="1"/>
</dbReference>
<evidence type="ECO:0000313" key="6">
    <source>
        <dbReference type="Proteomes" id="UP000479226"/>
    </source>
</evidence>
<dbReference type="SMART" id="SM00354">
    <property type="entry name" value="HTH_LACI"/>
    <property type="match status" value="1"/>
</dbReference>
<evidence type="ECO:0000256" key="1">
    <source>
        <dbReference type="ARBA" id="ARBA00023015"/>
    </source>
</evidence>
<dbReference type="RefSeq" id="WP_165182333.1">
    <property type="nucleotide sequence ID" value="NZ_JAAKZI010000019.1"/>
</dbReference>
<dbReference type="InterPro" id="IPR046335">
    <property type="entry name" value="LacI/GalR-like_sensor"/>
</dbReference>
<dbReference type="Pfam" id="PF00356">
    <property type="entry name" value="LacI"/>
    <property type="match status" value="1"/>
</dbReference>
<dbReference type="Gene3D" id="1.10.260.40">
    <property type="entry name" value="lambda repressor-like DNA-binding domains"/>
    <property type="match status" value="1"/>
</dbReference>
<dbReference type="Proteomes" id="UP000479226">
    <property type="component" value="Unassembled WGS sequence"/>
</dbReference>
<dbReference type="PANTHER" id="PTHR30146">
    <property type="entry name" value="LACI-RELATED TRANSCRIPTIONAL REPRESSOR"/>
    <property type="match status" value="1"/>
</dbReference>